<accession>A0A371D5Q9</accession>
<name>A0A371D5Q9_9APHY</name>
<evidence type="ECO:0000313" key="1">
    <source>
        <dbReference type="EMBL" id="RDX47867.1"/>
    </source>
</evidence>
<dbReference type="EMBL" id="KZ857415">
    <property type="protein sequence ID" value="RDX47867.1"/>
    <property type="molecule type" value="Genomic_DNA"/>
</dbReference>
<dbReference type="Proteomes" id="UP000256964">
    <property type="component" value="Unassembled WGS sequence"/>
</dbReference>
<protein>
    <submittedName>
        <fullName evidence="1">Uncharacterized protein</fullName>
    </submittedName>
</protein>
<reference evidence="1 2" key="1">
    <citation type="journal article" date="2018" name="Biotechnol. Biofuels">
        <title>Integrative visual omics of the white-rot fungus Polyporus brumalis exposes the biotechnological potential of its oxidative enzymes for delignifying raw plant biomass.</title>
        <authorList>
            <person name="Miyauchi S."/>
            <person name="Rancon A."/>
            <person name="Drula E."/>
            <person name="Hage H."/>
            <person name="Chaduli D."/>
            <person name="Favel A."/>
            <person name="Grisel S."/>
            <person name="Henrissat B."/>
            <person name="Herpoel-Gimbert I."/>
            <person name="Ruiz-Duenas F.J."/>
            <person name="Chevret D."/>
            <person name="Hainaut M."/>
            <person name="Lin J."/>
            <person name="Wang M."/>
            <person name="Pangilinan J."/>
            <person name="Lipzen A."/>
            <person name="Lesage-Meessen L."/>
            <person name="Navarro D."/>
            <person name="Riley R."/>
            <person name="Grigoriev I.V."/>
            <person name="Zhou S."/>
            <person name="Raouche S."/>
            <person name="Rosso M.N."/>
        </authorList>
    </citation>
    <scope>NUCLEOTIDE SEQUENCE [LARGE SCALE GENOMIC DNA]</scope>
    <source>
        <strain evidence="1 2">BRFM 1820</strain>
    </source>
</reference>
<gene>
    <name evidence="1" type="ORF">OH76DRAFT_703304</name>
</gene>
<evidence type="ECO:0000313" key="2">
    <source>
        <dbReference type="Proteomes" id="UP000256964"/>
    </source>
</evidence>
<dbReference type="AlphaFoldDB" id="A0A371D5Q9"/>
<organism evidence="1 2">
    <name type="scientific">Lentinus brumalis</name>
    <dbReference type="NCBI Taxonomy" id="2498619"/>
    <lineage>
        <taxon>Eukaryota</taxon>
        <taxon>Fungi</taxon>
        <taxon>Dikarya</taxon>
        <taxon>Basidiomycota</taxon>
        <taxon>Agaricomycotina</taxon>
        <taxon>Agaricomycetes</taxon>
        <taxon>Polyporales</taxon>
        <taxon>Polyporaceae</taxon>
        <taxon>Lentinus</taxon>
    </lineage>
</organism>
<dbReference type="OrthoDB" id="2322499at2759"/>
<sequence length="201" mass="22992">MVDIVEQDTQVKIADFLNVIHISPSRGSFPRPFYHSEELGEFQRDVYGLRAGVHLSAFVKQKAENVKLRKQFATTMREWETKQDQRRVSENEALKGARLEAVKQRLRDEGYGPQLDTMVSDELKLLGPVRQARQLSDRGEYVRLGLGKRSAHTSSTQGGRQFGMRSWGSWRVSASTFRARWANDKIHIIQVMTQGPMLDST</sequence>
<proteinExistence type="predicted"/>
<keyword evidence="2" id="KW-1185">Reference proteome</keyword>